<dbReference type="Proteomes" id="UP001497680">
    <property type="component" value="Unassembled WGS sequence"/>
</dbReference>
<proteinExistence type="predicted"/>
<evidence type="ECO:0000313" key="2">
    <source>
        <dbReference type="Proteomes" id="UP001497680"/>
    </source>
</evidence>
<evidence type="ECO:0000313" key="1">
    <source>
        <dbReference type="EMBL" id="KAI6089163.1"/>
    </source>
</evidence>
<comment type="caution">
    <text evidence="1">The sequence shown here is derived from an EMBL/GenBank/DDBJ whole genome shotgun (WGS) entry which is preliminary data.</text>
</comment>
<reference evidence="1 2" key="1">
    <citation type="journal article" date="2022" name="New Phytol.">
        <title>Ecological generalism drives hyperdiversity of secondary metabolite gene clusters in xylarialean endophytes.</title>
        <authorList>
            <person name="Franco M.E.E."/>
            <person name="Wisecaver J.H."/>
            <person name="Arnold A.E."/>
            <person name="Ju Y.M."/>
            <person name="Slot J.C."/>
            <person name="Ahrendt S."/>
            <person name="Moore L.P."/>
            <person name="Eastman K.E."/>
            <person name="Scott K."/>
            <person name="Konkel Z."/>
            <person name="Mondo S.J."/>
            <person name="Kuo A."/>
            <person name="Hayes R.D."/>
            <person name="Haridas S."/>
            <person name="Andreopoulos B."/>
            <person name="Riley R."/>
            <person name="LaButti K."/>
            <person name="Pangilinan J."/>
            <person name="Lipzen A."/>
            <person name="Amirebrahimi M."/>
            <person name="Yan J."/>
            <person name="Adam C."/>
            <person name="Keymanesh K."/>
            <person name="Ng V."/>
            <person name="Louie K."/>
            <person name="Northen T."/>
            <person name="Drula E."/>
            <person name="Henrissat B."/>
            <person name="Hsieh H.M."/>
            <person name="Youens-Clark K."/>
            <person name="Lutzoni F."/>
            <person name="Miadlikowska J."/>
            <person name="Eastwood D.C."/>
            <person name="Hamelin R.C."/>
            <person name="Grigoriev I.V."/>
            <person name="U'Ren J.M."/>
        </authorList>
    </citation>
    <scope>NUCLEOTIDE SEQUENCE [LARGE SCALE GENOMIC DNA]</scope>
    <source>
        <strain evidence="1 2">ER1909</strain>
    </source>
</reference>
<gene>
    <name evidence="1" type="ORF">F4821DRAFT_276354</name>
</gene>
<name>A0ACC0D939_9PEZI</name>
<keyword evidence="2" id="KW-1185">Reference proteome</keyword>
<sequence>MVSSDLMATHDSRRPSIEHSLSFSRWADGPFTEHEGVDGHWQPAKFISRSDLINYWKWNKVKEVLKVDRDRDIAAKANIILSDYIRVFSILVLIRRLYCLPEFMEYSLSDERLPLQQRPPWPKNRLLDETFDDFVKAQWRFCPLQVRPSMLTGQRLDDRHILPLIQQKLLMRSDESEIIQVEFHPDCIDPVERLPSTMILKAYTHPSTAENLYKAEVNAFTKIYNSAPNPIAQRPENIVDYYGHFVQNNKHCILLEYAQLGNLEMYFEKASPPESAADMLQFWQSMFKLLDGLALIHNLGGPNEGSTTAFLGSHQDIKPDNILLCKNKQPSEFDITLKIADFGMSDIWQVSDGDPDAKGTYKKGDQRYSAPECIANYDSLVRFDNWVGSEVDIWSMGCVFSEAAVWAVCGQPGRQDYVRRRVEETRRYETIIQNGFEGCFHNGTEALKAVTLMHSDILNSSRHWDTITPKVIRLIQQSMLLEHMGPRKSARELLQLSGRALQEARNEAREKGFTQGDIGVAPLSPPLSSSTVTPEEGQTSQSQPSGYISRVNSLLMPVTSLPTPSKVTVEEIQRYRADMKSGRPPNKNVADECLSLQSKIRGRDQMFLIDDSTSMKTRHREDVFNTFIALSYLAKKIDDNDMDLFFTSEPSRRHHHRRTAKLLNEVHRSYNNRSTGVSTMEASMAEVVDYIVGKLPNPHFTLTGIAGVPQRLIVRPRITLFVFTDGLWGNGKSTRGVEGEIDRLINNVRGRNLARTSVTIQFIRFGDNPEGIRQLKYLDDFGKEKDWDIVDTKSHRDHVPDMFIGSIDGAVDNNDEEDAQSLYPLNTV</sequence>
<accession>A0ACC0D939</accession>
<protein>
    <submittedName>
        <fullName evidence="1">Uncharacterized protein</fullName>
    </submittedName>
</protein>
<dbReference type="EMBL" id="MU394297">
    <property type="protein sequence ID" value="KAI6089163.1"/>
    <property type="molecule type" value="Genomic_DNA"/>
</dbReference>
<organism evidence="1 2">
    <name type="scientific">Hypoxylon rubiginosum</name>
    <dbReference type="NCBI Taxonomy" id="110542"/>
    <lineage>
        <taxon>Eukaryota</taxon>
        <taxon>Fungi</taxon>
        <taxon>Dikarya</taxon>
        <taxon>Ascomycota</taxon>
        <taxon>Pezizomycotina</taxon>
        <taxon>Sordariomycetes</taxon>
        <taxon>Xylariomycetidae</taxon>
        <taxon>Xylariales</taxon>
        <taxon>Hypoxylaceae</taxon>
        <taxon>Hypoxylon</taxon>
    </lineage>
</organism>